<dbReference type="CDD" id="cd16914">
    <property type="entry name" value="EcfT"/>
    <property type="match status" value="1"/>
</dbReference>
<dbReference type="InterPro" id="IPR012809">
    <property type="entry name" value="ECF_CbiQ"/>
</dbReference>
<comment type="caution">
    <text evidence="7">The sequence shown here is derived from an EMBL/GenBank/DDBJ whole genome shotgun (WGS) entry which is preliminary data.</text>
</comment>
<reference evidence="7 8" key="1">
    <citation type="submission" date="2016-05" db="EMBL/GenBank/DDBJ databases">
        <title>Microbial solvent formation.</title>
        <authorList>
            <person name="Poehlein A."/>
            <person name="Montoya Solano J.D."/>
            <person name="Flitsch S."/>
            <person name="Krabben P."/>
            <person name="Duerre P."/>
            <person name="Daniel R."/>
        </authorList>
    </citation>
    <scope>NUCLEOTIDE SEQUENCE [LARGE SCALE GENOMIC DNA]</scope>
    <source>
        <strain evidence="7 8">L1-8</strain>
    </source>
</reference>
<dbReference type="GO" id="GO:0006824">
    <property type="term" value="P:cobalt ion transport"/>
    <property type="evidence" value="ECO:0007669"/>
    <property type="project" value="InterPro"/>
</dbReference>
<feature type="transmembrane region" description="Helical" evidence="6">
    <location>
        <begin position="83"/>
        <end position="112"/>
    </location>
</feature>
<feature type="transmembrane region" description="Helical" evidence="6">
    <location>
        <begin position="124"/>
        <end position="146"/>
    </location>
</feature>
<evidence type="ECO:0000256" key="4">
    <source>
        <dbReference type="ARBA" id="ARBA00022989"/>
    </source>
</evidence>
<keyword evidence="4 6" id="KW-1133">Transmembrane helix</keyword>
<dbReference type="Proteomes" id="UP000191154">
    <property type="component" value="Unassembled WGS sequence"/>
</dbReference>
<dbReference type="NCBIfam" id="TIGR02454">
    <property type="entry name" value="ECF_T_CbiQ"/>
    <property type="match status" value="1"/>
</dbReference>
<keyword evidence="3 6" id="KW-0812">Transmembrane</keyword>
<evidence type="ECO:0000256" key="1">
    <source>
        <dbReference type="ARBA" id="ARBA00004651"/>
    </source>
</evidence>
<dbReference type="InterPro" id="IPR052770">
    <property type="entry name" value="Cobalt_transport_CbiQ"/>
</dbReference>
<keyword evidence="2" id="KW-1003">Cell membrane</keyword>
<dbReference type="EMBL" id="LZYZ01000008">
    <property type="protein sequence ID" value="OOM07499.1"/>
    <property type="molecule type" value="Genomic_DNA"/>
</dbReference>
<comment type="subcellular location">
    <subcellularLocation>
        <location evidence="1">Cell membrane</location>
        <topology evidence="1">Multi-pass membrane protein</topology>
    </subcellularLocation>
</comment>
<evidence type="ECO:0000256" key="2">
    <source>
        <dbReference type="ARBA" id="ARBA00022475"/>
    </source>
</evidence>
<dbReference type="Pfam" id="PF02361">
    <property type="entry name" value="CbiQ"/>
    <property type="match status" value="1"/>
</dbReference>
<evidence type="ECO:0000313" key="7">
    <source>
        <dbReference type="EMBL" id="OOM07499.1"/>
    </source>
</evidence>
<name>A0A1S8MTK2_CLOSA</name>
<dbReference type="PANTHER" id="PTHR43723:SF1">
    <property type="entry name" value="COBALT TRANSPORT PROTEIN CBIQ"/>
    <property type="match status" value="1"/>
</dbReference>
<dbReference type="AlphaFoldDB" id="A0A1S8MTK2"/>
<evidence type="ECO:0000256" key="3">
    <source>
        <dbReference type="ARBA" id="ARBA00022692"/>
    </source>
</evidence>
<feature type="transmembrane region" description="Helical" evidence="6">
    <location>
        <begin position="295"/>
        <end position="314"/>
    </location>
</feature>
<evidence type="ECO:0000256" key="6">
    <source>
        <dbReference type="SAM" id="Phobius"/>
    </source>
</evidence>
<sequence>MAFQKIKIIKFQGRCYMGKIIILCVMFWMIVFFFILKHKSKHTHRDGVHHHKHKIGHKHGEGYSIDFYAYASKIRQWNAAFKVYLSVLTLILCIVLDNPYVSVAVIIAMAYLTVIKGGIPITEYLSILAIPITFILISTFTVAIDFSKQPIGQYNMHLGLFYIFTSQEQLKKMAFLILKIFAAISALQMMTLSTPSSEIIYVLRNLHVPKIIVELMSLIYRYIFILMNVCTKMKNSARSRQGYCDFKTSCYTFGRIASNMLIISLKKANDYYDVMEARCYDGDLVFLEEDKKIEMIQIAFAAVFIIFLIFLWNFTR</sequence>
<proteinExistence type="predicted"/>
<feature type="transmembrane region" description="Helical" evidence="6">
    <location>
        <begin position="173"/>
        <end position="191"/>
    </location>
</feature>
<evidence type="ECO:0000256" key="5">
    <source>
        <dbReference type="ARBA" id="ARBA00023136"/>
    </source>
</evidence>
<dbReference type="STRING" id="169679.CSACC_32650"/>
<feature type="transmembrane region" description="Helical" evidence="6">
    <location>
        <begin position="211"/>
        <end position="230"/>
    </location>
</feature>
<organism evidence="7 8">
    <name type="scientific">Clostridium saccharobutylicum</name>
    <dbReference type="NCBI Taxonomy" id="169679"/>
    <lineage>
        <taxon>Bacteria</taxon>
        <taxon>Bacillati</taxon>
        <taxon>Bacillota</taxon>
        <taxon>Clostridia</taxon>
        <taxon>Eubacteriales</taxon>
        <taxon>Clostridiaceae</taxon>
        <taxon>Clostridium</taxon>
    </lineage>
</organism>
<accession>A0A1S8MTK2</accession>
<evidence type="ECO:0000313" key="8">
    <source>
        <dbReference type="Proteomes" id="UP000191154"/>
    </source>
</evidence>
<feature type="transmembrane region" description="Helical" evidence="6">
    <location>
        <begin position="16"/>
        <end position="36"/>
    </location>
</feature>
<dbReference type="PANTHER" id="PTHR43723">
    <property type="entry name" value="COBALT TRANSPORT PROTEIN CBIQ"/>
    <property type="match status" value="1"/>
</dbReference>
<dbReference type="GO" id="GO:0043190">
    <property type="term" value="C:ATP-binding cassette (ABC) transporter complex"/>
    <property type="evidence" value="ECO:0007669"/>
    <property type="project" value="InterPro"/>
</dbReference>
<gene>
    <name evidence="7" type="primary">cbiQ</name>
    <name evidence="7" type="ORF">CLOSAC_40290</name>
</gene>
<keyword evidence="5 6" id="KW-0472">Membrane</keyword>
<dbReference type="InterPro" id="IPR003339">
    <property type="entry name" value="ABC/ECF_trnsptr_transmembrane"/>
</dbReference>
<protein>
    <submittedName>
        <fullName evidence="7">Cobalt transport protein CbiQ</fullName>
    </submittedName>
</protein>